<feature type="compositionally biased region" description="Basic and acidic residues" evidence="1">
    <location>
        <begin position="10"/>
        <end position="23"/>
    </location>
</feature>
<evidence type="ECO:0000313" key="5">
    <source>
        <dbReference type="Proteomes" id="UP000015101"/>
    </source>
</evidence>
<accession>T1EUF9</accession>
<evidence type="ECO:0000256" key="1">
    <source>
        <dbReference type="SAM" id="MobiDB-lite"/>
    </source>
</evidence>
<feature type="region of interest" description="Disordered" evidence="1">
    <location>
        <begin position="1"/>
        <end position="23"/>
    </location>
</feature>
<dbReference type="PANTHER" id="PTHR33776:SF3">
    <property type="entry name" value="PHD-TYPE DOMAIN-CONTAINING PROTEIN"/>
    <property type="match status" value="1"/>
</dbReference>
<reference evidence="3 5" key="2">
    <citation type="journal article" date="2013" name="Nature">
        <title>Insights into bilaterian evolution from three spiralian genomes.</title>
        <authorList>
            <person name="Simakov O."/>
            <person name="Marletaz F."/>
            <person name="Cho S.J."/>
            <person name="Edsinger-Gonzales E."/>
            <person name="Havlak P."/>
            <person name="Hellsten U."/>
            <person name="Kuo D.H."/>
            <person name="Larsson T."/>
            <person name="Lv J."/>
            <person name="Arendt D."/>
            <person name="Savage R."/>
            <person name="Osoegawa K."/>
            <person name="de Jong P."/>
            <person name="Grimwood J."/>
            <person name="Chapman J.A."/>
            <person name="Shapiro H."/>
            <person name="Aerts A."/>
            <person name="Otillar R.P."/>
            <person name="Terry A.Y."/>
            <person name="Boore J.L."/>
            <person name="Grigoriev I.V."/>
            <person name="Lindberg D.R."/>
            <person name="Seaver E.C."/>
            <person name="Weisblat D.A."/>
            <person name="Putnam N.H."/>
            <person name="Rokhsar D.S."/>
        </authorList>
    </citation>
    <scope>NUCLEOTIDE SEQUENCE</scope>
</reference>
<organism evidence="4 5">
    <name type="scientific">Helobdella robusta</name>
    <name type="common">Californian leech</name>
    <dbReference type="NCBI Taxonomy" id="6412"/>
    <lineage>
        <taxon>Eukaryota</taxon>
        <taxon>Metazoa</taxon>
        <taxon>Spiralia</taxon>
        <taxon>Lophotrochozoa</taxon>
        <taxon>Annelida</taxon>
        <taxon>Clitellata</taxon>
        <taxon>Hirudinea</taxon>
        <taxon>Rhynchobdellida</taxon>
        <taxon>Glossiphoniidae</taxon>
        <taxon>Helobdella</taxon>
    </lineage>
</organism>
<evidence type="ECO:0000313" key="3">
    <source>
        <dbReference type="EMBL" id="ESN96670.1"/>
    </source>
</evidence>
<evidence type="ECO:0000313" key="4">
    <source>
        <dbReference type="EnsemblMetazoa" id="HelroP163765"/>
    </source>
</evidence>
<dbReference type="EMBL" id="KB097495">
    <property type="protein sequence ID" value="ESN96670.1"/>
    <property type="molecule type" value="Genomic_DNA"/>
</dbReference>
<dbReference type="HOGENOM" id="CLU_916092_0_0_1"/>
<sequence>MENSQVSEGSKTERKSLIERDGTDDSVDDIDFDGVNVESCFRYANNKSHYGKYQYKISSLDVCGERGCNNKNAIGEFQYVEDDKINESFNEASGKGKPAKMGNEERSVVLGVLNIRSIITKFSSIYGLIHEGLDIFVLTESWHGSADNISIGYKKITLPLVTAFKVLAVKLKINELDYILLAIYRPGSEQLTTSFYDKLISVLECVTIISSRILLAGDFNIPMEKSNNPNVVNLREIFEMFQLINQIDEPTHILGGTLDLIVTSHNIAVSEAKVYPSGIYSDHGLIQCFDVGRSFISLMIGIAL</sequence>
<protein>
    <recommendedName>
        <fullName evidence="2">Endonuclease/exonuclease/phosphatase domain-containing protein</fullName>
    </recommendedName>
</protein>
<dbReference type="PANTHER" id="PTHR33776">
    <property type="entry name" value="ENDO/EXONUCLEASE/PHOSPHATASE DOMAIN-CONTAINING PROTEIN"/>
    <property type="match status" value="1"/>
</dbReference>
<evidence type="ECO:0000259" key="2">
    <source>
        <dbReference type="Pfam" id="PF14529"/>
    </source>
</evidence>
<reference evidence="5" key="1">
    <citation type="submission" date="2012-12" db="EMBL/GenBank/DDBJ databases">
        <authorList>
            <person name="Hellsten U."/>
            <person name="Grimwood J."/>
            <person name="Chapman J.A."/>
            <person name="Shapiro H."/>
            <person name="Aerts A."/>
            <person name="Otillar R.P."/>
            <person name="Terry A.Y."/>
            <person name="Boore J.L."/>
            <person name="Simakov O."/>
            <person name="Marletaz F."/>
            <person name="Cho S.-J."/>
            <person name="Edsinger-Gonzales E."/>
            <person name="Havlak P."/>
            <person name="Kuo D.-H."/>
            <person name="Larsson T."/>
            <person name="Lv J."/>
            <person name="Arendt D."/>
            <person name="Savage R."/>
            <person name="Osoegawa K."/>
            <person name="de Jong P."/>
            <person name="Lindberg D.R."/>
            <person name="Seaver E.C."/>
            <person name="Weisblat D.A."/>
            <person name="Putnam N.H."/>
            <person name="Grigoriev I.V."/>
            <person name="Rokhsar D.S."/>
        </authorList>
    </citation>
    <scope>NUCLEOTIDE SEQUENCE</scope>
</reference>
<dbReference type="RefSeq" id="XP_009025793.1">
    <property type="nucleotide sequence ID" value="XM_009027545.1"/>
</dbReference>
<dbReference type="GO" id="GO:0003824">
    <property type="term" value="F:catalytic activity"/>
    <property type="evidence" value="ECO:0007669"/>
    <property type="project" value="InterPro"/>
</dbReference>
<dbReference type="Pfam" id="PF14529">
    <property type="entry name" value="Exo_endo_phos_2"/>
    <property type="match status" value="1"/>
</dbReference>
<dbReference type="OrthoDB" id="10072198at2759"/>
<name>T1EUF9_HELRO</name>
<dbReference type="Proteomes" id="UP000015101">
    <property type="component" value="Unassembled WGS sequence"/>
</dbReference>
<dbReference type="Gene3D" id="3.60.10.10">
    <property type="entry name" value="Endonuclease/exonuclease/phosphatase"/>
    <property type="match status" value="1"/>
</dbReference>
<proteinExistence type="predicted"/>
<gene>
    <name evidence="4" type="primary">20200209</name>
    <name evidence="3" type="ORF">HELRODRAFT_163765</name>
</gene>
<dbReference type="CTD" id="20200209"/>
<dbReference type="KEGG" id="hro:HELRODRAFT_163765"/>
<feature type="domain" description="Endonuclease/exonuclease/phosphatase" evidence="2">
    <location>
        <begin position="181"/>
        <end position="286"/>
    </location>
</feature>
<dbReference type="EMBL" id="AMQM01001447">
    <property type="status" value="NOT_ANNOTATED_CDS"/>
    <property type="molecule type" value="Genomic_DNA"/>
</dbReference>
<dbReference type="SUPFAM" id="SSF56219">
    <property type="entry name" value="DNase I-like"/>
    <property type="match status" value="1"/>
</dbReference>
<dbReference type="GeneID" id="20200209"/>
<keyword evidence="5" id="KW-1185">Reference proteome</keyword>
<dbReference type="InParanoid" id="T1EUF9"/>
<dbReference type="InterPro" id="IPR005135">
    <property type="entry name" value="Endo/exonuclease/phosphatase"/>
</dbReference>
<dbReference type="InterPro" id="IPR036691">
    <property type="entry name" value="Endo/exonu/phosph_ase_sf"/>
</dbReference>
<reference evidence="4" key="3">
    <citation type="submission" date="2015-06" db="UniProtKB">
        <authorList>
            <consortium name="EnsemblMetazoa"/>
        </authorList>
    </citation>
    <scope>IDENTIFICATION</scope>
</reference>
<dbReference type="AlphaFoldDB" id="T1EUF9"/>
<dbReference type="EnsemblMetazoa" id="HelroT163765">
    <property type="protein sequence ID" value="HelroP163765"/>
    <property type="gene ID" value="HelroG163765"/>
</dbReference>